<organism evidence="3 4">
    <name type="scientific">Brachionus plicatilis</name>
    <name type="common">Marine rotifer</name>
    <name type="synonym">Brachionus muelleri</name>
    <dbReference type="NCBI Taxonomy" id="10195"/>
    <lineage>
        <taxon>Eukaryota</taxon>
        <taxon>Metazoa</taxon>
        <taxon>Spiralia</taxon>
        <taxon>Gnathifera</taxon>
        <taxon>Rotifera</taxon>
        <taxon>Eurotatoria</taxon>
        <taxon>Monogononta</taxon>
        <taxon>Pseudotrocha</taxon>
        <taxon>Ploima</taxon>
        <taxon>Brachionidae</taxon>
        <taxon>Brachionus</taxon>
    </lineage>
</organism>
<protein>
    <submittedName>
        <fullName evidence="3">Gamma-taxilin isoform X1</fullName>
    </submittedName>
</protein>
<dbReference type="EMBL" id="REGN01008237">
    <property type="protein sequence ID" value="RNA04110.1"/>
    <property type="molecule type" value="Genomic_DNA"/>
</dbReference>
<gene>
    <name evidence="3" type="ORF">BpHYR1_044307</name>
</gene>
<dbReference type="Proteomes" id="UP000276133">
    <property type="component" value="Unassembled WGS sequence"/>
</dbReference>
<keyword evidence="4" id="KW-1185">Reference proteome</keyword>
<evidence type="ECO:0000256" key="1">
    <source>
        <dbReference type="ARBA" id="ARBA00009550"/>
    </source>
</evidence>
<evidence type="ECO:0000313" key="3">
    <source>
        <dbReference type="EMBL" id="RNA04110.1"/>
    </source>
</evidence>
<comment type="similarity">
    <text evidence="1">Belongs to the taxilin family.</text>
</comment>
<evidence type="ECO:0000313" key="4">
    <source>
        <dbReference type="Proteomes" id="UP000276133"/>
    </source>
</evidence>
<dbReference type="STRING" id="10195.A0A3M7PYD5"/>
<feature type="coiled-coil region" evidence="2">
    <location>
        <begin position="59"/>
        <end position="189"/>
    </location>
</feature>
<sequence>KADIENENCQKLTELTIENIKIDAKQKKKIDKLVDNLLKKCSDSPATLEEKFYLVAEKLLEEQENGKKMQANIKEMEKNAQNLAKQKDFAQSEYTKALLAKDKLENLCRELQKYNKTIKEENLMRIKDEEDKRKDISAKFQTSIDEINKQVAENSEKNSSLIEENSQLAAKLKNLLEQYELREQHIEKVMKHKDLEIQLADAKFQQCELKFNEVTERSKTEKSIFETHCNELIKKCEFHQESEKQLRAQLSSYTEKYEEFQTTLKKSNQMFDSFKTEMDKMTKKIKKLEAETSQWKKKWEGCDKSLQSVLTQKNELEAETKSLRTKYESMEKISRALQAEREVFKQKLKVYEQQQSLDENQTKESEPVKSE</sequence>
<dbReference type="PANTHER" id="PTHR16127">
    <property type="entry name" value="TAXILIN"/>
    <property type="match status" value="1"/>
</dbReference>
<dbReference type="AlphaFoldDB" id="A0A3M7PYD5"/>
<reference evidence="3 4" key="1">
    <citation type="journal article" date="2018" name="Sci. Rep.">
        <title>Genomic signatures of local adaptation to the degree of environmental predictability in rotifers.</title>
        <authorList>
            <person name="Franch-Gras L."/>
            <person name="Hahn C."/>
            <person name="Garcia-Roger E.M."/>
            <person name="Carmona M.J."/>
            <person name="Serra M."/>
            <person name="Gomez A."/>
        </authorList>
    </citation>
    <scope>NUCLEOTIDE SEQUENCE [LARGE SCALE GENOMIC DNA]</scope>
    <source>
        <strain evidence="3">HYR1</strain>
    </source>
</reference>
<dbReference type="OrthoDB" id="425555at2759"/>
<dbReference type="Pfam" id="PF09728">
    <property type="entry name" value="Taxilin"/>
    <property type="match status" value="1"/>
</dbReference>
<comment type="caution">
    <text evidence="3">The sequence shown here is derived from an EMBL/GenBank/DDBJ whole genome shotgun (WGS) entry which is preliminary data.</text>
</comment>
<accession>A0A3M7PYD5</accession>
<keyword evidence="2" id="KW-0175">Coiled coil</keyword>
<evidence type="ECO:0000256" key="2">
    <source>
        <dbReference type="SAM" id="Coils"/>
    </source>
</evidence>
<dbReference type="InterPro" id="IPR026183">
    <property type="entry name" value="Taxilin_fam"/>
</dbReference>
<feature type="coiled-coil region" evidence="2">
    <location>
        <begin position="243"/>
        <end position="354"/>
    </location>
</feature>
<name>A0A3M7PYD5_BRAPC</name>
<feature type="non-terminal residue" evidence="3">
    <location>
        <position position="1"/>
    </location>
</feature>
<dbReference type="PANTHER" id="PTHR16127:SF13">
    <property type="entry name" value="GH01188P"/>
    <property type="match status" value="1"/>
</dbReference>
<dbReference type="GO" id="GO:0019905">
    <property type="term" value="F:syntaxin binding"/>
    <property type="evidence" value="ECO:0007669"/>
    <property type="project" value="InterPro"/>
</dbReference>
<proteinExistence type="inferred from homology"/>